<proteinExistence type="predicted"/>
<accession>A0A383D5T1</accession>
<organism evidence="1">
    <name type="scientific">marine metagenome</name>
    <dbReference type="NCBI Taxonomy" id="408172"/>
    <lineage>
        <taxon>unclassified sequences</taxon>
        <taxon>metagenomes</taxon>
        <taxon>ecological metagenomes</taxon>
    </lineage>
</organism>
<evidence type="ECO:0000313" key="1">
    <source>
        <dbReference type="EMBL" id="SVE39208.1"/>
    </source>
</evidence>
<reference evidence="1" key="1">
    <citation type="submission" date="2018-05" db="EMBL/GenBank/DDBJ databases">
        <authorList>
            <person name="Lanie J.A."/>
            <person name="Ng W.-L."/>
            <person name="Kazmierczak K.M."/>
            <person name="Andrzejewski T.M."/>
            <person name="Davidsen T.M."/>
            <person name="Wayne K.J."/>
            <person name="Tettelin H."/>
            <person name="Glass J.I."/>
            <person name="Rusch D."/>
            <person name="Podicherti R."/>
            <person name="Tsui H.-C.T."/>
            <person name="Winkler M.E."/>
        </authorList>
    </citation>
    <scope>NUCLEOTIDE SEQUENCE</scope>
</reference>
<gene>
    <name evidence="1" type="ORF">METZ01_LOCUS492062</name>
</gene>
<dbReference type="EMBL" id="UINC01214119">
    <property type="protein sequence ID" value="SVE39208.1"/>
    <property type="molecule type" value="Genomic_DNA"/>
</dbReference>
<feature type="non-terminal residue" evidence="1">
    <location>
        <position position="46"/>
    </location>
</feature>
<dbReference type="AlphaFoldDB" id="A0A383D5T1"/>
<feature type="non-terminal residue" evidence="1">
    <location>
        <position position="1"/>
    </location>
</feature>
<name>A0A383D5T1_9ZZZZ</name>
<sequence length="46" mass="4949">VIPHDTSTTKNGIEGKVKRYALSTKIDENDNTPIAAGGAPNRIIDR</sequence>
<protein>
    <submittedName>
        <fullName evidence="1">Uncharacterized protein</fullName>
    </submittedName>
</protein>